<evidence type="ECO:0000256" key="1">
    <source>
        <dbReference type="SAM" id="MobiDB-lite"/>
    </source>
</evidence>
<feature type="region of interest" description="Disordered" evidence="1">
    <location>
        <begin position="44"/>
        <end position="65"/>
    </location>
</feature>
<keyword evidence="3" id="KW-1185">Reference proteome</keyword>
<feature type="non-terminal residue" evidence="2">
    <location>
        <position position="1"/>
    </location>
</feature>
<protein>
    <submittedName>
        <fullName evidence="2">Uncharacterized protein</fullName>
    </submittedName>
</protein>
<dbReference type="AlphaFoldDB" id="A0AA40G9D4"/>
<proteinExistence type="predicted"/>
<dbReference type="EMBL" id="JAHYIQ010000003">
    <property type="protein sequence ID" value="KAK1133543.1"/>
    <property type="molecule type" value="Genomic_DNA"/>
</dbReference>
<reference evidence="2" key="1">
    <citation type="submission" date="2021-10" db="EMBL/GenBank/DDBJ databases">
        <title>Melipona bicolor Genome sequencing and assembly.</title>
        <authorList>
            <person name="Araujo N.S."/>
            <person name="Arias M.C."/>
        </authorList>
    </citation>
    <scope>NUCLEOTIDE SEQUENCE</scope>
    <source>
        <strain evidence="2">USP_2M_L1-L4_2017</strain>
        <tissue evidence="2">Whole body</tissue>
    </source>
</reference>
<dbReference type="Proteomes" id="UP001177670">
    <property type="component" value="Unassembled WGS sequence"/>
</dbReference>
<evidence type="ECO:0000313" key="3">
    <source>
        <dbReference type="Proteomes" id="UP001177670"/>
    </source>
</evidence>
<organism evidence="2 3">
    <name type="scientific">Melipona bicolor</name>
    <dbReference type="NCBI Taxonomy" id="60889"/>
    <lineage>
        <taxon>Eukaryota</taxon>
        <taxon>Metazoa</taxon>
        <taxon>Ecdysozoa</taxon>
        <taxon>Arthropoda</taxon>
        <taxon>Hexapoda</taxon>
        <taxon>Insecta</taxon>
        <taxon>Pterygota</taxon>
        <taxon>Neoptera</taxon>
        <taxon>Endopterygota</taxon>
        <taxon>Hymenoptera</taxon>
        <taxon>Apocrita</taxon>
        <taxon>Aculeata</taxon>
        <taxon>Apoidea</taxon>
        <taxon>Anthophila</taxon>
        <taxon>Apidae</taxon>
        <taxon>Melipona</taxon>
    </lineage>
</organism>
<sequence length="65" mass="7687">EQVEEFEKLHAEEEKKTHGCGMDFKCTLPPLGSLFKESRKLGEVMAPEYHDDDDDLRSYRRREKT</sequence>
<gene>
    <name evidence="2" type="ORF">K0M31_011347</name>
</gene>
<name>A0AA40G9D4_9HYME</name>
<comment type="caution">
    <text evidence="2">The sequence shown here is derived from an EMBL/GenBank/DDBJ whole genome shotgun (WGS) entry which is preliminary data.</text>
</comment>
<accession>A0AA40G9D4</accession>
<evidence type="ECO:0000313" key="2">
    <source>
        <dbReference type="EMBL" id="KAK1133543.1"/>
    </source>
</evidence>